<dbReference type="EMBL" id="HG992978">
    <property type="protein sequence ID" value="CAE7014001.1"/>
    <property type="molecule type" value="Genomic_DNA"/>
</dbReference>
<sequence length="442" mass="49579">MELLDMPPEIFQRVVKTYVRTNGVVEAWKIRKTCKTFRDYVEYEIFSTPKLNGYIKEKAGRNILRNNIAKFLYLRSNKLNGFIRDLVPNFIRDVMAIAEPWVRDDKAKAALRKVLCELYVKTDSNAFACIVQDIRHGRHQNHLQGFQVTKVINLVAAAAAAGSPDWLRDLANHDHQVLWLHSPTFGYPIVAAAYAGQFNVVKALAEQALTDQGLSTTTSATAKHTSFREAICTSIKVGHDEMATVLIQKYGEAFGPASETCMTEWLQCSVSTGNKVITRLLQRIPTHAGTYTFYTAFENSCRLRDPGLIRIFFEEGRLEVNGISSYSYPLTVASQMSHTSTVPVEVLLSLGANPDGPTYRGHFRRPLEVALQTGRDRVAILLLEAGANIHLISKSCWKPYMKQWSGMEEVTEALNRSLRESQKPRPLCGELFVCGNTGGDEQ</sequence>
<dbReference type="SUPFAM" id="SSF48403">
    <property type="entry name" value="Ankyrin repeat"/>
    <property type="match status" value="1"/>
</dbReference>
<dbReference type="Proteomes" id="UP000472372">
    <property type="component" value="Chromosome 2"/>
</dbReference>
<name>A0A6S6VHR0_9PLEO</name>
<dbReference type="PROSITE" id="PS50088">
    <property type="entry name" value="ANK_REPEAT"/>
    <property type="match status" value="1"/>
</dbReference>
<dbReference type="Gene3D" id="1.25.40.20">
    <property type="entry name" value="Ankyrin repeat-containing domain"/>
    <property type="match status" value="1"/>
</dbReference>
<gene>
    <name evidence="1" type="ORF">PTTW11_02587</name>
</gene>
<organism evidence="1 2">
    <name type="scientific">Pyrenophora teres f. teres</name>
    <dbReference type="NCBI Taxonomy" id="97479"/>
    <lineage>
        <taxon>Eukaryota</taxon>
        <taxon>Fungi</taxon>
        <taxon>Dikarya</taxon>
        <taxon>Ascomycota</taxon>
        <taxon>Pezizomycotina</taxon>
        <taxon>Dothideomycetes</taxon>
        <taxon>Pleosporomycetidae</taxon>
        <taxon>Pleosporales</taxon>
        <taxon>Pleosporineae</taxon>
        <taxon>Pleosporaceae</taxon>
        <taxon>Pyrenophora</taxon>
    </lineage>
</organism>
<reference evidence="1" key="1">
    <citation type="submission" date="2021-02" db="EMBL/GenBank/DDBJ databases">
        <authorList>
            <person name="Syme A R."/>
            <person name="Syme A R."/>
            <person name="Moolhuijzen P."/>
        </authorList>
    </citation>
    <scope>NUCLEOTIDE SEQUENCE</scope>
    <source>
        <strain evidence="1">W1-1</strain>
    </source>
</reference>
<accession>A0A6S6VHR0</accession>
<evidence type="ECO:0000313" key="2">
    <source>
        <dbReference type="Proteomes" id="UP000472372"/>
    </source>
</evidence>
<dbReference type="InterPro" id="IPR036770">
    <property type="entry name" value="Ankyrin_rpt-contain_sf"/>
</dbReference>
<dbReference type="AlphaFoldDB" id="A0A6S6VHR0"/>
<dbReference type="InterPro" id="IPR002110">
    <property type="entry name" value="Ankyrin_rpt"/>
</dbReference>
<protein>
    <submittedName>
        <fullName evidence="1">Ank-2 domain containing protein</fullName>
    </submittedName>
</protein>
<proteinExistence type="predicted"/>
<evidence type="ECO:0000313" key="1">
    <source>
        <dbReference type="EMBL" id="CAE7014001.1"/>
    </source>
</evidence>